<dbReference type="Proteomes" id="UP000183629">
    <property type="component" value="Unassembled WGS sequence"/>
</dbReference>
<dbReference type="PANTHER" id="PTHR43443">
    <property type="entry name" value="3-HEXULOSE-6-PHOSPHATE ISOMERASE"/>
    <property type="match status" value="1"/>
</dbReference>
<dbReference type="Gene3D" id="3.40.50.10490">
    <property type="entry name" value="Glucose-6-phosphate isomerase like protein, domain 1"/>
    <property type="match status" value="1"/>
</dbReference>
<gene>
    <name evidence="3" type="ORF">SAMN05660328_101167</name>
</gene>
<organism evidence="3 4">
    <name type="scientific">Streptococcus gallolyticus</name>
    <dbReference type="NCBI Taxonomy" id="315405"/>
    <lineage>
        <taxon>Bacteria</taxon>
        <taxon>Bacillati</taxon>
        <taxon>Bacillota</taxon>
        <taxon>Bacilli</taxon>
        <taxon>Lactobacillales</taxon>
        <taxon>Streptococcaceae</taxon>
        <taxon>Streptococcus</taxon>
    </lineage>
</organism>
<proteinExistence type="inferred from homology"/>
<sequence>MAVRENLKQIVAELSDYSVELDDKQAEAFLKNIQQAKHIFLAGAGRSGLAIRAFANRLLHLGFEVSLVGEISSPHSHPGDLLIICSGSGETGSLVELAKKAKKNKVAVTLVSMKEDSTIGQLATSTLILPGKLKDEGDIEGFSQPMGTAFEQLAFLTFDALVLDLMATLDEDSETMFARHADFE</sequence>
<dbReference type="CDD" id="cd05005">
    <property type="entry name" value="SIS_PHI"/>
    <property type="match status" value="1"/>
</dbReference>
<keyword evidence="3" id="KW-0413">Isomerase</keyword>
<dbReference type="AlphaFoldDB" id="A0A1I7F2N4"/>
<protein>
    <submittedName>
        <fullName evidence="3">6-phospho-3-hexuloisomerase</fullName>
    </submittedName>
</protein>
<evidence type="ECO:0000313" key="3">
    <source>
        <dbReference type="EMBL" id="SFU30501.1"/>
    </source>
</evidence>
<evidence type="ECO:0000259" key="2">
    <source>
        <dbReference type="PROSITE" id="PS51464"/>
    </source>
</evidence>
<dbReference type="GO" id="GO:0097367">
    <property type="term" value="F:carbohydrate derivative binding"/>
    <property type="evidence" value="ECO:0007669"/>
    <property type="project" value="InterPro"/>
</dbReference>
<dbReference type="NCBIfam" id="TIGR03127">
    <property type="entry name" value="RuMP_HxlB"/>
    <property type="match status" value="1"/>
</dbReference>
<dbReference type="EMBL" id="FPBN01000001">
    <property type="protein sequence ID" value="SFU30501.1"/>
    <property type="molecule type" value="Genomic_DNA"/>
</dbReference>
<dbReference type="InterPro" id="IPR001347">
    <property type="entry name" value="SIS_dom"/>
</dbReference>
<dbReference type="InterPro" id="IPR017552">
    <property type="entry name" value="PHI/rmpB"/>
</dbReference>
<dbReference type="SUPFAM" id="SSF53697">
    <property type="entry name" value="SIS domain"/>
    <property type="match status" value="1"/>
</dbReference>
<accession>A0A1I7F2N4</accession>
<evidence type="ECO:0000313" key="4">
    <source>
        <dbReference type="Proteomes" id="UP000183629"/>
    </source>
</evidence>
<dbReference type="GO" id="GO:0016853">
    <property type="term" value="F:isomerase activity"/>
    <property type="evidence" value="ECO:0007669"/>
    <property type="project" value="UniProtKB-KW"/>
</dbReference>
<name>A0A1I7F2N4_9STRE</name>
<feature type="domain" description="SIS" evidence="2">
    <location>
        <begin position="29"/>
        <end position="171"/>
    </location>
</feature>
<reference evidence="4" key="1">
    <citation type="submission" date="2016-10" db="EMBL/GenBank/DDBJ databases">
        <authorList>
            <person name="Varghese N."/>
            <person name="Submissions S."/>
        </authorList>
    </citation>
    <scope>NUCLEOTIDE SEQUENCE [LARGE SCALE GENOMIC DNA]</scope>
    <source>
        <strain evidence="4">LMG 15572</strain>
    </source>
</reference>
<dbReference type="PROSITE" id="PS51464">
    <property type="entry name" value="SIS"/>
    <property type="match status" value="1"/>
</dbReference>
<keyword evidence="4" id="KW-1185">Reference proteome</keyword>
<comment type="similarity">
    <text evidence="1">Belongs to the SIS family. PHI subfamily.</text>
</comment>
<evidence type="ECO:0000256" key="1">
    <source>
        <dbReference type="ARBA" id="ARBA00009235"/>
    </source>
</evidence>
<dbReference type="PANTHER" id="PTHR43443:SF1">
    <property type="entry name" value="3-HEXULOSE-6-PHOSPHATE ISOMERASE"/>
    <property type="match status" value="1"/>
</dbReference>
<dbReference type="Pfam" id="PF01380">
    <property type="entry name" value="SIS"/>
    <property type="match status" value="1"/>
</dbReference>
<dbReference type="InterPro" id="IPR046348">
    <property type="entry name" value="SIS_dom_sf"/>
</dbReference>
<dbReference type="GO" id="GO:1901135">
    <property type="term" value="P:carbohydrate derivative metabolic process"/>
    <property type="evidence" value="ECO:0007669"/>
    <property type="project" value="InterPro"/>
</dbReference>
<dbReference type="RefSeq" id="WP_074656436.1">
    <property type="nucleotide sequence ID" value="NZ_FOLZ01000001.1"/>
</dbReference>